<reference evidence="1" key="1">
    <citation type="submission" date="2023-04" db="EMBL/GenBank/DDBJ databases">
        <title>Genome dynamics across the evolutionary transition to endosymbiosis.</title>
        <authorList>
            <person name="Siozios S."/>
            <person name="Nadal-Jimenez P."/>
            <person name="Azagi T."/>
            <person name="Sprong H."/>
            <person name="Frost C.L."/>
            <person name="Parratt S.R."/>
            <person name="Taylor G."/>
            <person name="Brettell L."/>
            <person name="Lew K.C."/>
            <person name="Croft L."/>
            <person name="King K.C."/>
            <person name="Brockhurst M.A."/>
            <person name="Hypsa V."/>
            <person name="Novakova E."/>
            <person name="Darby A.C."/>
            <person name="Hurst G.D.D."/>
        </authorList>
    </citation>
    <scope>NUCLEOTIDE SEQUENCE</scope>
    <source>
        <strain evidence="1">AIh</strain>
    </source>
</reference>
<gene>
    <name evidence="1" type="ORF">QE207_09505</name>
</gene>
<evidence type="ECO:0000313" key="2">
    <source>
        <dbReference type="Proteomes" id="UP001177597"/>
    </source>
</evidence>
<dbReference type="RefSeq" id="WP_280630157.1">
    <property type="nucleotide sequence ID" value="NZ_CP123498.1"/>
</dbReference>
<proteinExistence type="predicted"/>
<evidence type="ECO:0000313" key="1">
    <source>
        <dbReference type="EMBL" id="WGL96739.1"/>
    </source>
</evidence>
<dbReference type="EMBL" id="CP123498">
    <property type="protein sequence ID" value="WGL96739.1"/>
    <property type="molecule type" value="Genomic_DNA"/>
</dbReference>
<accession>A0AA95GJ04</accession>
<name>A0AA95GJ04_9GAMM</name>
<protein>
    <submittedName>
        <fullName evidence="1">Uncharacterized protein</fullName>
    </submittedName>
</protein>
<organism evidence="1 2">
    <name type="scientific">Arsenophonus nasoniae</name>
    <name type="common">son-killer infecting Nasonia vitripennis</name>
    <dbReference type="NCBI Taxonomy" id="638"/>
    <lineage>
        <taxon>Bacteria</taxon>
        <taxon>Pseudomonadati</taxon>
        <taxon>Pseudomonadota</taxon>
        <taxon>Gammaproteobacteria</taxon>
        <taxon>Enterobacterales</taxon>
        <taxon>Morganellaceae</taxon>
        <taxon>Arsenophonus</taxon>
    </lineage>
</organism>
<dbReference type="Proteomes" id="UP001177597">
    <property type="component" value="Chromosome"/>
</dbReference>
<dbReference type="AlphaFoldDB" id="A0AA95GJ04"/>
<sequence length="85" mass="10638">MKEDWYCGASLYYIKKQHFTYKQEVLTAFYHTYCLCGAKGYHIRFIAMFLLERNIMLLYENLIYKNKIEVPNERWRDWNRSWAYF</sequence>